<name>D1C7N3_SPHTD</name>
<feature type="transmembrane region" description="Helical" evidence="1">
    <location>
        <begin position="21"/>
        <end position="40"/>
    </location>
</feature>
<dbReference type="KEGG" id="sti:Sthe_0427"/>
<dbReference type="eggNOG" id="ENOG502ZJBK">
    <property type="taxonomic scope" value="Bacteria"/>
</dbReference>
<dbReference type="AlphaFoldDB" id="D1C7N3"/>
<feature type="transmembrane region" description="Helical" evidence="1">
    <location>
        <begin position="113"/>
        <end position="132"/>
    </location>
</feature>
<feature type="transmembrane region" description="Helical" evidence="1">
    <location>
        <begin position="52"/>
        <end position="71"/>
    </location>
</feature>
<gene>
    <name evidence="2" type="ordered locus">Sthe_0427</name>
</gene>
<keyword evidence="1" id="KW-0812">Transmembrane</keyword>
<reference evidence="3" key="1">
    <citation type="submission" date="2009-11" db="EMBL/GenBank/DDBJ databases">
        <title>The complete chromosome 1 of Sphaerobacter thermophilus DSM 20745.</title>
        <authorList>
            <person name="Lucas S."/>
            <person name="Copeland A."/>
            <person name="Lapidus A."/>
            <person name="Glavina del Rio T."/>
            <person name="Dalin E."/>
            <person name="Tice H."/>
            <person name="Bruce D."/>
            <person name="Goodwin L."/>
            <person name="Pitluck S."/>
            <person name="Kyrpides N."/>
            <person name="Mavromatis K."/>
            <person name="Ivanova N."/>
            <person name="Mikhailova N."/>
            <person name="LaButti K.M."/>
            <person name="Clum A."/>
            <person name="Sun H.I."/>
            <person name="Brettin T."/>
            <person name="Detter J.C."/>
            <person name="Han C."/>
            <person name="Larimer F."/>
            <person name="Land M."/>
            <person name="Hauser L."/>
            <person name="Markowitz V."/>
            <person name="Cheng J.F."/>
            <person name="Hugenholtz P."/>
            <person name="Woyke T."/>
            <person name="Wu D."/>
            <person name="Steenblock K."/>
            <person name="Schneider S."/>
            <person name="Pukall R."/>
            <person name="Goeker M."/>
            <person name="Klenk H.P."/>
            <person name="Eisen J.A."/>
        </authorList>
    </citation>
    <scope>NUCLEOTIDE SEQUENCE [LARGE SCALE GENOMIC DNA]</scope>
    <source>
        <strain evidence="3">ATCC 49802 / DSM 20745 / S 6022</strain>
    </source>
</reference>
<proteinExistence type="predicted"/>
<evidence type="ECO:0000313" key="2">
    <source>
        <dbReference type="EMBL" id="ACZ37866.1"/>
    </source>
</evidence>
<accession>D1C7N3</accession>
<dbReference type="Proteomes" id="UP000002027">
    <property type="component" value="Chromosome 1"/>
</dbReference>
<organism evidence="2 3">
    <name type="scientific">Sphaerobacter thermophilus (strain ATCC 49802 / DSM 20745 / KCCM 41009 / NCIMB 13125 / S 6022)</name>
    <dbReference type="NCBI Taxonomy" id="479434"/>
    <lineage>
        <taxon>Bacteria</taxon>
        <taxon>Pseudomonadati</taxon>
        <taxon>Thermomicrobiota</taxon>
        <taxon>Thermomicrobia</taxon>
        <taxon>Sphaerobacterales</taxon>
        <taxon>Sphaerobacterineae</taxon>
        <taxon>Sphaerobacteraceae</taxon>
        <taxon>Sphaerobacter</taxon>
    </lineage>
</organism>
<evidence type="ECO:0000256" key="1">
    <source>
        <dbReference type="SAM" id="Phobius"/>
    </source>
</evidence>
<dbReference type="InParanoid" id="D1C7N3"/>
<dbReference type="RefSeq" id="WP_012870913.1">
    <property type="nucleotide sequence ID" value="NC_013523.1"/>
</dbReference>
<dbReference type="HOGENOM" id="CLU_1785668_0_0_0"/>
<dbReference type="OrthoDB" id="162135at2"/>
<keyword evidence="1" id="KW-1133">Transmembrane helix</keyword>
<dbReference type="STRING" id="479434.Sthe_0427"/>
<keyword evidence="1" id="KW-0472">Membrane</keyword>
<protein>
    <submittedName>
        <fullName evidence="2">Uncharacterized protein</fullName>
    </submittedName>
</protein>
<dbReference type="EMBL" id="CP001823">
    <property type="protein sequence ID" value="ACZ37866.1"/>
    <property type="molecule type" value="Genomic_DNA"/>
</dbReference>
<evidence type="ECO:0000313" key="3">
    <source>
        <dbReference type="Proteomes" id="UP000002027"/>
    </source>
</evidence>
<reference evidence="2 3" key="2">
    <citation type="journal article" date="2010" name="Stand. Genomic Sci.">
        <title>Complete genome sequence of Desulfohalobium retbaense type strain (HR(100)).</title>
        <authorList>
            <person name="Spring S."/>
            <person name="Nolan M."/>
            <person name="Lapidus A."/>
            <person name="Glavina Del Rio T."/>
            <person name="Copeland A."/>
            <person name="Tice H."/>
            <person name="Cheng J.F."/>
            <person name="Lucas S."/>
            <person name="Land M."/>
            <person name="Chen F."/>
            <person name="Bruce D."/>
            <person name="Goodwin L."/>
            <person name="Pitluck S."/>
            <person name="Ivanova N."/>
            <person name="Mavromatis K."/>
            <person name="Mikhailova N."/>
            <person name="Pati A."/>
            <person name="Chen A."/>
            <person name="Palaniappan K."/>
            <person name="Hauser L."/>
            <person name="Chang Y.J."/>
            <person name="Jeffries C.D."/>
            <person name="Munk C."/>
            <person name="Kiss H."/>
            <person name="Chain P."/>
            <person name="Han C."/>
            <person name="Brettin T."/>
            <person name="Detter J.C."/>
            <person name="Schuler E."/>
            <person name="Goker M."/>
            <person name="Rohde M."/>
            <person name="Bristow J."/>
            <person name="Eisen J.A."/>
            <person name="Markowitz V."/>
            <person name="Hugenholtz P."/>
            <person name="Kyrpides N.C."/>
            <person name="Klenk H.P."/>
        </authorList>
    </citation>
    <scope>NUCLEOTIDE SEQUENCE [LARGE SCALE GENOMIC DNA]</scope>
    <source>
        <strain evidence="3">ATCC 49802 / DSM 20745 / S 6022</strain>
    </source>
</reference>
<feature type="transmembrane region" description="Helical" evidence="1">
    <location>
        <begin position="83"/>
        <end position="107"/>
    </location>
</feature>
<keyword evidence="3" id="KW-1185">Reference proteome</keyword>
<sequence>MTVTTRRDAERIASPKITTRRLAVAAAGLAFASELIHLWVLPGEFALAPLRGMFFLLVAMAQGALAVNLLFGPRRWTLRLGLVLNVVIVAIWAFTRLVGLPMMITFVRLPVGALDLTATALEIALIAALIALRRMDPSAVARARG</sequence>